<evidence type="ECO:0000313" key="2">
    <source>
        <dbReference type="Proteomes" id="UP000377798"/>
    </source>
</evidence>
<reference evidence="1 2" key="1">
    <citation type="submission" date="2019-02" db="EMBL/GenBank/DDBJ databases">
        <authorList>
            <consortium name="Pathogen Informatics"/>
        </authorList>
    </citation>
    <scope>NUCLEOTIDE SEQUENCE [LARGE SCALE GENOMIC DNA]</scope>
    <source>
        <strain evidence="1 2">3012STDY7089603</strain>
    </source>
</reference>
<dbReference type="RefSeq" id="WP_072469966.1">
    <property type="nucleotide sequence ID" value="NZ_CAACYI010000001.1"/>
</dbReference>
<protein>
    <submittedName>
        <fullName evidence="1">Predicted ATP-grasp enzyme</fullName>
    </submittedName>
</protein>
<name>A0A8H2MGD3_9FIRM</name>
<comment type="caution">
    <text evidence="1">The sequence shown here is derived from an EMBL/GenBank/DDBJ whole genome shotgun (WGS) entry which is preliminary data.</text>
</comment>
<evidence type="ECO:0000313" key="1">
    <source>
        <dbReference type="EMBL" id="VFB17135.1"/>
    </source>
</evidence>
<dbReference type="EMBL" id="CAACYI010000001">
    <property type="protein sequence ID" value="VFB17135.1"/>
    <property type="molecule type" value="Genomic_DNA"/>
</dbReference>
<organism evidence="1 2">
    <name type="scientific">Urinicoccus massiliensis</name>
    <dbReference type="NCBI Taxonomy" id="1723382"/>
    <lineage>
        <taxon>Bacteria</taxon>
        <taxon>Bacillati</taxon>
        <taxon>Bacillota</taxon>
        <taxon>Tissierellia</taxon>
        <taxon>Tissierellales</taxon>
        <taxon>Peptoniphilaceae</taxon>
        <taxon>Urinicoccus</taxon>
    </lineage>
</organism>
<proteinExistence type="predicted"/>
<dbReference type="AlphaFoldDB" id="A0A8H2MGD3"/>
<dbReference type="Proteomes" id="UP000377798">
    <property type="component" value="Unassembled WGS sequence"/>
</dbReference>
<gene>
    <name evidence="1" type="ORF">NCTC13150_01720</name>
</gene>
<keyword evidence="2" id="KW-1185">Reference proteome</keyword>
<sequence>MDIFIVGADSYAGLALAREFSKDAKVIGLGLDRIPHSSTCFSSRMLLAKEDGLAYQQIKSLAGLRQGRPLLLFTHHPRNDFFLDQAHDLAAYAQMPLAHDQRIPHSSIIKYLCEKYDFALPKIYEDPDQAPDFPLISLAQNRLYSSRDQVSPEDPGPFKEYVKGPSKTMRQFIAFFSDQGDLIFYASARAFAQYPLYIGSPSILQTKSSLLDAALLSMAKEVQWRGFLSILTKEDPYTKKQYILSIKNRPDNFTFLWQRAGLPLGKALLGLDLKKHKALPGQWGRLGQESYLALAQHIRRGSFLDLPLSAYVPLRSFGPLWTLQDPGVAITYCSDTLEKAYQAFRTWRALRSKKSSMS</sequence>
<accession>A0A8H2MGD3</accession>